<dbReference type="InterPro" id="IPR036097">
    <property type="entry name" value="HisK_dim/P_sf"/>
</dbReference>
<dbReference type="EMBL" id="CP002696">
    <property type="protein sequence ID" value="AEE16438.1"/>
    <property type="molecule type" value="Genomic_DNA"/>
</dbReference>
<keyword evidence="6" id="KW-0808">Transferase</keyword>
<evidence type="ECO:0000256" key="8">
    <source>
        <dbReference type="ARBA" id="ARBA00022777"/>
    </source>
</evidence>
<dbReference type="Proteomes" id="UP000006546">
    <property type="component" value="Chromosome"/>
</dbReference>
<keyword evidence="5" id="KW-0597">Phosphoprotein</keyword>
<accession>F4LJV8</accession>
<protein>
    <recommendedName>
        <fullName evidence="3">histidine kinase</fullName>
        <ecNumber evidence="3">2.7.13.3</ecNumber>
    </recommendedName>
</protein>
<dbReference type="InterPro" id="IPR003661">
    <property type="entry name" value="HisK_dim/P_dom"/>
</dbReference>
<proteinExistence type="predicted"/>
<keyword evidence="11" id="KW-0472">Membrane</keyword>
<dbReference type="FunFam" id="1.10.287.130:FF:000001">
    <property type="entry name" value="Two-component sensor histidine kinase"/>
    <property type="match status" value="1"/>
</dbReference>
<dbReference type="GO" id="GO:0005524">
    <property type="term" value="F:ATP binding"/>
    <property type="evidence" value="ECO:0007669"/>
    <property type="project" value="UniProtKB-KW"/>
</dbReference>
<dbReference type="STRING" id="906968.Trebr_1003"/>
<dbReference type="InterPro" id="IPR005467">
    <property type="entry name" value="His_kinase_dom"/>
</dbReference>
<reference evidence="15" key="1">
    <citation type="submission" date="2011-04" db="EMBL/GenBank/DDBJ databases">
        <title>The complete genome of Treponema brennaborense DSM 12168.</title>
        <authorList>
            <person name="Lucas S."/>
            <person name="Han J."/>
            <person name="Lapidus A."/>
            <person name="Bruce D."/>
            <person name="Goodwin L."/>
            <person name="Pitluck S."/>
            <person name="Peters L."/>
            <person name="Kyrpides N."/>
            <person name="Mavromatis K."/>
            <person name="Ivanova N."/>
            <person name="Mikhailova N."/>
            <person name="Pagani I."/>
            <person name="Teshima H."/>
            <person name="Detter J.C."/>
            <person name="Tapia R."/>
            <person name="Han C."/>
            <person name="Land M."/>
            <person name="Hauser L."/>
            <person name="Markowitz V."/>
            <person name="Cheng J.-F."/>
            <person name="Hugenholtz P."/>
            <person name="Woyke T."/>
            <person name="Wu D."/>
            <person name="Gronow S."/>
            <person name="Wellnitz S."/>
            <person name="Brambilla E."/>
            <person name="Klenk H.-P."/>
            <person name="Eisen J.A."/>
        </authorList>
    </citation>
    <scope>NUCLEOTIDE SEQUENCE [LARGE SCALE GENOMIC DNA]</scope>
    <source>
        <strain evidence="15">DSM 12168 / CIP 105900 / DD5/3</strain>
    </source>
</reference>
<dbReference type="InterPro" id="IPR036890">
    <property type="entry name" value="HATPase_C_sf"/>
</dbReference>
<gene>
    <name evidence="14" type="ordered locus">Trebr_1003</name>
</gene>
<feature type="transmembrane region" description="Helical" evidence="11">
    <location>
        <begin position="6"/>
        <end position="28"/>
    </location>
</feature>
<dbReference type="SMART" id="SM00387">
    <property type="entry name" value="HATPase_c"/>
    <property type="match status" value="1"/>
</dbReference>
<dbReference type="InterPro" id="IPR003594">
    <property type="entry name" value="HATPase_dom"/>
</dbReference>
<dbReference type="PROSITE" id="PS50885">
    <property type="entry name" value="HAMP"/>
    <property type="match status" value="1"/>
</dbReference>
<evidence type="ECO:0000256" key="4">
    <source>
        <dbReference type="ARBA" id="ARBA00022475"/>
    </source>
</evidence>
<feature type="transmembrane region" description="Helical" evidence="11">
    <location>
        <begin position="158"/>
        <end position="181"/>
    </location>
</feature>
<dbReference type="InterPro" id="IPR004358">
    <property type="entry name" value="Sig_transdc_His_kin-like_C"/>
</dbReference>
<dbReference type="PANTHER" id="PTHR44936:SF10">
    <property type="entry name" value="SENSOR PROTEIN RSTB"/>
    <property type="match status" value="1"/>
</dbReference>
<comment type="catalytic activity">
    <reaction evidence="1">
        <text>ATP + protein L-histidine = ADP + protein N-phospho-L-histidine.</text>
        <dbReference type="EC" id="2.7.13.3"/>
    </reaction>
</comment>
<dbReference type="CDD" id="cd06225">
    <property type="entry name" value="HAMP"/>
    <property type="match status" value="1"/>
</dbReference>
<evidence type="ECO:0000256" key="9">
    <source>
        <dbReference type="ARBA" id="ARBA00022840"/>
    </source>
</evidence>
<dbReference type="SUPFAM" id="SSF47384">
    <property type="entry name" value="Homodimeric domain of signal transducing histidine kinase"/>
    <property type="match status" value="1"/>
</dbReference>
<dbReference type="AlphaFoldDB" id="F4LJV8"/>
<evidence type="ECO:0000313" key="15">
    <source>
        <dbReference type="Proteomes" id="UP000006546"/>
    </source>
</evidence>
<evidence type="ECO:0000256" key="7">
    <source>
        <dbReference type="ARBA" id="ARBA00022741"/>
    </source>
</evidence>
<dbReference type="Pfam" id="PF02518">
    <property type="entry name" value="HATPase_c"/>
    <property type="match status" value="1"/>
</dbReference>
<dbReference type="RefSeq" id="WP_013758157.1">
    <property type="nucleotide sequence ID" value="NC_015500.1"/>
</dbReference>
<dbReference type="CDD" id="cd00082">
    <property type="entry name" value="HisKA"/>
    <property type="match status" value="1"/>
</dbReference>
<evidence type="ECO:0000256" key="3">
    <source>
        <dbReference type="ARBA" id="ARBA00012438"/>
    </source>
</evidence>
<keyword evidence="10" id="KW-0902">Two-component regulatory system</keyword>
<comment type="subcellular location">
    <subcellularLocation>
        <location evidence="2">Cell membrane</location>
        <topology evidence="2">Multi-pass membrane protein</topology>
    </subcellularLocation>
</comment>
<keyword evidence="15" id="KW-1185">Reference proteome</keyword>
<dbReference type="SUPFAM" id="SSF158472">
    <property type="entry name" value="HAMP domain-like"/>
    <property type="match status" value="1"/>
</dbReference>
<dbReference type="PROSITE" id="PS50109">
    <property type="entry name" value="HIS_KIN"/>
    <property type="match status" value="1"/>
</dbReference>
<dbReference type="SUPFAM" id="SSF55874">
    <property type="entry name" value="ATPase domain of HSP90 chaperone/DNA topoisomerase II/histidine kinase"/>
    <property type="match status" value="1"/>
</dbReference>
<feature type="domain" description="HAMP" evidence="13">
    <location>
        <begin position="182"/>
        <end position="234"/>
    </location>
</feature>
<keyword evidence="7" id="KW-0547">Nucleotide-binding</keyword>
<evidence type="ECO:0000259" key="12">
    <source>
        <dbReference type="PROSITE" id="PS50109"/>
    </source>
</evidence>
<keyword evidence="11" id="KW-0812">Transmembrane</keyword>
<dbReference type="PANTHER" id="PTHR44936">
    <property type="entry name" value="SENSOR PROTEIN CREC"/>
    <property type="match status" value="1"/>
</dbReference>
<dbReference type="CDD" id="cd00075">
    <property type="entry name" value="HATPase"/>
    <property type="match status" value="1"/>
</dbReference>
<evidence type="ECO:0000313" key="14">
    <source>
        <dbReference type="EMBL" id="AEE16438.1"/>
    </source>
</evidence>
<feature type="domain" description="Histidine kinase" evidence="12">
    <location>
        <begin position="242"/>
        <end position="473"/>
    </location>
</feature>
<dbReference type="OrthoDB" id="9806130at2"/>
<dbReference type="GO" id="GO:0005886">
    <property type="term" value="C:plasma membrane"/>
    <property type="evidence" value="ECO:0007669"/>
    <property type="project" value="UniProtKB-SubCell"/>
</dbReference>
<evidence type="ECO:0000256" key="5">
    <source>
        <dbReference type="ARBA" id="ARBA00022553"/>
    </source>
</evidence>
<organism evidence="14 15">
    <name type="scientific">Treponema brennaborense (strain DSM 12168 / CIP 105900 / DD5/3)</name>
    <dbReference type="NCBI Taxonomy" id="906968"/>
    <lineage>
        <taxon>Bacteria</taxon>
        <taxon>Pseudomonadati</taxon>
        <taxon>Spirochaetota</taxon>
        <taxon>Spirochaetia</taxon>
        <taxon>Spirochaetales</taxon>
        <taxon>Treponemataceae</taxon>
        <taxon>Treponema</taxon>
    </lineage>
</organism>
<dbReference type="SMART" id="SM00388">
    <property type="entry name" value="HisKA"/>
    <property type="match status" value="1"/>
</dbReference>
<dbReference type="EC" id="2.7.13.3" evidence="3"/>
<sequence>MKIRTQFNLLLAGIVLIPLLVFGAMVVVEYYRSPKRAFVPSYDEAQHLQNDHAGVSNSEWNKIKRFIDKLPPMIDVAILNDSNEVVFSSIEEIPSDAVLSDTDLLRIFRQESRRYMYQLDRSFSGSKVEPEAQPGSSLMVITRIAKEVRYKPDKFAELFRFVTLFFVSLLLCCALVIIFIARSVTRSVSLLEKSTRLIAEGNLDTEIAVKGSNEITSLTKSLNSMRFALKDAQVRRSRFIMGVSHDLRTPLALIKGYTEAIADGLADSPEMLNKSLEIIGAKIDQLEDMIDDLINFVKLDTGEWRQHLEKVALKPILDSYAHRLESDGTVLSRVVKTRIEIPADVSVPLDEKLFIRALENLCGNALRYTDDGGVVELTAVIHRAGADSLPAVPGSALPAEYVSVSVSDDGCGIAADDLPMIFDPFFRGSNSRREEGKGLGLSVVKTVADSFGWQLRVDSEKNGGSTFTIVIPL</sequence>
<dbReference type="InterPro" id="IPR050980">
    <property type="entry name" value="2C_sensor_his_kinase"/>
</dbReference>
<dbReference type="GO" id="GO:0000155">
    <property type="term" value="F:phosphorelay sensor kinase activity"/>
    <property type="evidence" value="ECO:0007669"/>
    <property type="project" value="InterPro"/>
</dbReference>
<evidence type="ECO:0000256" key="1">
    <source>
        <dbReference type="ARBA" id="ARBA00000085"/>
    </source>
</evidence>
<evidence type="ECO:0000256" key="10">
    <source>
        <dbReference type="ARBA" id="ARBA00023012"/>
    </source>
</evidence>
<dbReference type="PRINTS" id="PR00344">
    <property type="entry name" value="BCTRLSENSOR"/>
</dbReference>
<evidence type="ECO:0000256" key="6">
    <source>
        <dbReference type="ARBA" id="ARBA00022679"/>
    </source>
</evidence>
<keyword evidence="4" id="KW-1003">Cell membrane</keyword>
<dbReference type="Pfam" id="PF00512">
    <property type="entry name" value="HisKA"/>
    <property type="match status" value="1"/>
</dbReference>
<dbReference type="Gene3D" id="6.10.340.10">
    <property type="match status" value="1"/>
</dbReference>
<keyword evidence="11" id="KW-1133">Transmembrane helix</keyword>
<keyword evidence="9" id="KW-0067">ATP-binding</keyword>
<evidence type="ECO:0000256" key="2">
    <source>
        <dbReference type="ARBA" id="ARBA00004651"/>
    </source>
</evidence>
<dbReference type="SMART" id="SM00304">
    <property type="entry name" value="HAMP"/>
    <property type="match status" value="1"/>
</dbReference>
<dbReference type="eggNOG" id="COG2205">
    <property type="taxonomic scope" value="Bacteria"/>
</dbReference>
<evidence type="ECO:0000256" key="11">
    <source>
        <dbReference type="SAM" id="Phobius"/>
    </source>
</evidence>
<name>F4LJV8_TREBD</name>
<dbReference type="Gene3D" id="1.10.287.130">
    <property type="match status" value="1"/>
</dbReference>
<dbReference type="Gene3D" id="3.30.565.10">
    <property type="entry name" value="Histidine kinase-like ATPase, C-terminal domain"/>
    <property type="match status" value="1"/>
</dbReference>
<evidence type="ECO:0000259" key="13">
    <source>
        <dbReference type="PROSITE" id="PS50885"/>
    </source>
</evidence>
<keyword evidence="8 14" id="KW-0418">Kinase</keyword>
<dbReference type="HOGENOM" id="CLU_000445_89_6_12"/>
<dbReference type="Pfam" id="PF00672">
    <property type="entry name" value="HAMP"/>
    <property type="match status" value="1"/>
</dbReference>
<dbReference type="InterPro" id="IPR003660">
    <property type="entry name" value="HAMP_dom"/>
</dbReference>
<dbReference type="KEGG" id="tbe:Trebr_1003"/>